<evidence type="ECO:0000313" key="3">
    <source>
        <dbReference type="Proteomes" id="UP001596547"/>
    </source>
</evidence>
<accession>A0ABD6AAX4</accession>
<name>A0ABD6AAX4_9EURY</name>
<reference evidence="2 3" key="1">
    <citation type="journal article" date="2019" name="Int. J. Syst. Evol. Microbiol.">
        <title>The Global Catalogue of Microorganisms (GCM) 10K type strain sequencing project: providing services to taxonomists for standard genome sequencing and annotation.</title>
        <authorList>
            <consortium name="The Broad Institute Genomics Platform"/>
            <consortium name="The Broad Institute Genome Sequencing Center for Infectious Disease"/>
            <person name="Wu L."/>
            <person name="Ma J."/>
        </authorList>
    </citation>
    <scope>NUCLEOTIDE SEQUENCE [LARGE SCALE GENOMIC DNA]</scope>
    <source>
        <strain evidence="2 3">PSR21</strain>
    </source>
</reference>
<dbReference type="RefSeq" id="WP_276303444.1">
    <property type="nucleotide sequence ID" value="NZ_CP119992.1"/>
</dbReference>
<evidence type="ECO:0000313" key="2">
    <source>
        <dbReference type="EMBL" id="MFC7317307.1"/>
    </source>
</evidence>
<dbReference type="AlphaFoldDB" id="A0ABD6AAX4"/>
<proteinExistence type="predicted"/>
<comment type="caution">
    <text evidence="2">The sequence shown here is derived from an EMBL/GenBank/DDBJ whole genome shotgun (WGS) entry which is preliminary data.</text>
</comment>
<dbReference type="GeneID" id="79316025"/>
<keyword evidence="3" id="KW-1185">Reference proteome</keyword>
<gene>
    <name evidence="2" type="ORF">ACFQPE_10990</name>
</gene>
<feature type="region of interest" description="Disordered" evidence="1">
    <location>
        <begin position="28"/>
        <end position="65"/>
    </location>
</feature>
<organism evidence="2 3">
    <name type="scientific">Halomarina halobia</name>
    <dbReference type="NCBI Taxonomy" id="3033386"/>
    <lineage>
        <taxon>Archaea</taxon>
        <taxon>Methanobacteriati</taxon>
        <taxon>Methanobacteriota</taxon>
        <taxon>Stenosarchaea group</taxon>
        <taxon>Halobacteria</taxon>
        <taxon>Halobacteriales</taxon>
        <taxon>Natronomonadaceae</taxon>
        <taxon>Halomarina</taxon>
    </lineage>
</organism>
<dbReference type="Proteomes" id="UP001596547">
    <property type="component" value="Unassembled WGS sequence"/>
</dbReference>
<dbReference type="EMBL" id="JBHTBF010000002">
    <property type="protein sequence ID" value="MFC7317307.1"/>
    <property type="molecule type" value="Genomic_DNA"/>
</dbReference>
<protein>
    <submittedName>
        <fullName evidence="2">Uncharacterized protein</fullName>
    </submittedName>
</protein>
<evidence type="ECO:0000256" key="1">
    <source>
        <dbReference type="SAM" id="MobiDB-lite"/>
    </source>
</evidence>
<sequence>MLGRDRVPRAPSIPRVVRVPASSDLRVGRPTTFDARGDGRIALPTARSPLGGAPVDRPGFGAFGA</sequence>